<feature type="transmembrane region" description="Helical" evidence="5">
    <location>
        <begin position="276"/>
        <end position="298"/>
    </location>
</feature>
<evidence type="ECO:0000256" key="3">
    <source>
        <dbReference type="ARBA" id="ARBA00022989"/>
    </source>
</evidence>
<evidence type="ECO:0000256" key="2">
    <source>
        <dbReference type="ARBA" id="ARBA00022692"/>
    </source>
</evidence>
<dbReference type="PANTHER" id="PTHR43471">
    <property type="entry name" value="ABC TRANSPORTER PERMEASE"/>
    <property type="match status" value="1"/>
</dbReference>
<dbReference type="InterPro" id="IPR013525">
    <property type="entry name" value="ABC2_TM"/>
</dbReference>
<evidence type="ECO:0000256" key="5">
    <source>
        <dbReference type="SAM" id="Phobius"/>
    </source>
</evidence>
<dbReference type="GO" id="GO:0140359">
    <property type="term" value="F:ABC-type transporter activity"/>
    <property type="evidence" value="ECO:0007669"/>
    <property type="project" value="InterPro"/>
</dbReference>
<sequence length="407" mass="42581">MTREWSLRNDQKTLSTARAVRLVAKREFLTQVRKKSFLISNVVILIAIVGGIVGYSIFSGGDDADRAAIGLVGDQSLSPVLVTAGEQVGTPVEVSEIPDEQTARDRVGSGDLDVALIPNPDGSATAVTESEIDAALRTVIDIAVTGQAQQRALTAQGVDVAQLSADIGAAVVTVEAIDPPDPEEGQRIAMSIAAVTLLYMQILGFGMYVAMGVVEEKSSRVVELLLSTLRPLQLLWGKVIGIGAVGLVQLTAYGVAGVGAGLATGVLTVTGTAIGVFVGTLGWFVLGFTFFAVLYAAAGSMVSRQEDVNSTTMPLMLLIMAMFFSAFSAVGNPDGTLSNVLSWIPPFSAILMPLRIAAGVTDPAQVIGTIVLMIAVTAALSLVAAKIYQRSILRVGKTVSWREAFGR</sequence>
<accession>A0A1H7NSP9</accession>
<feature type="domain" description="ABC-2 type transporter transmembrane" evidence="6">
    <location>
        <begin position="35"/>
        <end position="385"/>
    </location>
</feature>
<proteinExistence type="predicted"/>
<reference evidence="8" key="1">
    <citation type="submission" date="2016-10" db="EMBL/GenBank/DDBJ databases">
        <authorList>
            <person name="Varghese N."/>
            <person name="Submissions S."/>
        </authorList>
    </citation>
    <scope>NUCLEOTIDE SEQUENCE [LARGE SCALE GENOMIC DNA]</scope>
    <source>
        <strain evidence="8">DSM 44675</strain>
    </source>
</reference>
<keyword evidence="2 5" id="KW-0812">Transmembrane</keyword>
<dbReference type="AlphaFoldDB" id="A0A1H7NSP9"/>
<dbReference type="Pfam" id="PF12698">
    <property type="entry name" value="ABC2_membrane_3"/>
    <property type="match status" value="1"/>
</dbReference>
<feature type="transmembrane region" description="Helical" evidence="5">
    <location>
        <begin position="188"/>
        <end position="214"/>
    </location>
</feature>
<keyword evidence="3 5" id="KW-1133">Transmembrane helix</keyword>
<feature type="transmembrane region" description="Helical" evidence="5">
    <location>
        <begin position="36"/>
        <end position="58"/>
    </location>
</feature>
<protein>
    <submittedName>
        <fullName evidence="7">ABC-2 type transport system permease protein</fullName>
    </submittedName>
</protein>
<evidence type="ECO:0000256" key="4">
    <source>
        <dbReference type="ARBA" id="ARBA00023136"/>
    </source>
</evidence>
<name>A0A1H7NSP9_9NOCA</name>
<feature type="transmembrane region" description="Helical" evidence="5">
    <location>
        <begin position="235"/>
        <end position="256"/>
    </location>
</feature>
<dbReference type="RefSeq" id="WP_072751664.1">
    <property type="nucleotide sequence ID" value="NZ_FOAW01000007.1"/>
</dbReference>
<dbReference type="GO" id="GO:0016020">
    <property type="term" value="C:membrane"/>
    <property type="evidence" value="ECO:0007669"/>
    <property type="project" value="UniProtKB-SubCell"/>
</dbReference>
<evidence type="ECO:0000259" key="6">
    <source>
        <dbReference type="Pfam" id="PF12698"/>
    </source>
</evidence>
<keyword evidence="4 5" id="KW-0472">Membrane</keyword>
<comment type="subcellular location">
    <subcellularLocation>
        <location evidence="1">Membrane</location>
        <topology evidence="1">Multi-pass membrane protein</topology>
    </subcellularLocation>
</comment>
<keyword evidence="8" id="KW-1185">Reference proteome</keyword>
<dbReference type="PANTHER" id="PTHR43471:SF3">
    <property type="entry name" value="ABC TRANSPORTER PERMEASE PROTEIN NATB"/>
    <property type="match status" value="1"/>
</dbReference>
<dbReference type="EMBL" id="FOAW01000007">
    <property type="protein sequence ID" value="SEL26354.1"/>
    <property type="molecule type" value="Genomic_DNA"/>
</dbReference>
<dbReference type="Proteomes" id="UP000198677">
    <property type="component" value="Unassembled WGS sequence"/>
</dbReference>
<feature type="transmembrane region" description="Helical" evidence="5">
    <location>
        <begin position="310"/>
        <end position="330"/>
    </location>
</feature>
<evidence type="ECO:0000256" key="1">
    <source>
        <dbReference type="ARBA" id="ARBA00004141"/>
    </source>
</evidence>
<evidence type="ECO:0000313" key="8">
    <source>
        <dbReference type="Proteomes" id="UP000198677"/>
    </source>
</evidence>
<evidence type="ECO:0000313" key="7">
    <source>
        <dbReference type="EMBL" id="SEL26354.1"/>
    </source>
</evidence>
<gene>
    <name evidence="7" type="ORF">SAMN05444583_107129</name>
</gene>
<dbReference type="OrthoDB" id="3268959at2"/>
<feature type="transmembrane region" description="Helical" evidence="5">
    <location>
        <begin position="366"/>
        <end position="388"/>
    </location>
</feature>
<organism evidence="7 8">
    <name type="scientific">Rhodococcus maanshanensis</name>
    <dbReference type="NCBI Taxonomy" id="183556"/>
    <lineage>
        <taxon>Bacteria</taxon>
        <taxon>Bacillati</taxon>
        <taxon>Actinomycetota</taxon>
        <taxon>Actinomycetes</taxon>
        <taxon>Mycobacteriales</taxon>
        <taxon>Nocardiaceae</taxon>
        <taxon>Rhodococcus</taxon>
    </lineage>
</organism>